<feature type="repeat" description="Solcar" evidence="9">
    <location>
        <begin position="3"/>
        <end position="99"/>
    </location>
</feature>
<dbReference type="InterPro" id="IPR018108">
    <property type="entry name" value="MCP_transmembrane"/>
</dbReference>
<feature type="transmembrane region" description="Helical" evidence="11">
    <location>
        <begin position="160"/>
        <end position="181"/>
    </location>
</feature>
<dbReference type="PANTHER" id="PTHR45939:SF5">
    <property type="entry name" value="PEROXISOMAL MEMBRANE PROTEIN PMP34"/>
    <property type="match status" value="1"/>
</dbReference>
<dbReference type="Pfam" id="PF00153">
    <property type="entry name" value="Mito_carr"/>
    <property type="match status" value="3"/>
</dbReference>
<reference evidence="12 13" key="1">
    <citation type="submission" date="2018-03" db="EMBL/GenBank/DDBJ databases">
        <authorList>
            <person name="Fogelqvist J."/>
        </authorList>
    </citation>
    <scope>NUCLEOTIDE SEQUENCE [LARGE SCALE GENOMIC DNA]</scope>
</reference>
<dbReference type="GO" id="GO:0044610">
    <property type="term" value="F:FMN transmembrane transporter activity"/>
    <property type="evidence" value="ECO:0007669"/>
    <property type="project" value="TreeGrafter"/>
</dbReference>
<dbReference type="InterPro" id="IPR052217">
    <property type="entry name" value="Mito/Peroxisomal_Carrier"/>
</dbReference>
<evidence type="ECO:0000256" key="4">
    <source>
        <dbReference type="ARBA" id="ARBA00022692"/>
    </source>
</evidence>
<dbReference type="EMBL" id="OVEO01000001">
    <property type="protein sequence ID" value="SPQ93220.1"/>
    <property type="molecule type" value="Genomic_DNA"/>
</dbReference>
<keyword evidence="5" id="KW-0677">Repeat</keyword>
<evidence type="ECO:0000313" key="12">
    <source>
        <dbReference type="EMBL" id="SPQ93220.1"/>
    </source>
</evidence>
<evidence type="ECO:0000256" key="1">
    <source>
        <dbReference type="ARBA" id="ARBA00004585"/>
    </source>
</evidence>
<comment type="similarity">
    <text evidence="2 10">Belongs to the mitochondrial carrier (TC 2.A.29) family.</text>
</comment>
<dbReference type="GO" id="GO:0015217">
    <property type="term" value="F:ADP transmembrane transporter activity"/>
    <property type="evidence" value="ECO:0007669"/>
    <property type="project" value="TreeGrafter"/>
</dbReference>
<dbReference type="GO" id="GO:0005778">
    <property type="term" value="C:peroxisomal membrane"/>
    <property type="evidence" value="ECO:0007669"/>
    <property type="project" value="UniProtKB-SubCell"/>
</dbReference>
<dbReference type="GO" id="GO:0051724">
    <property type="term" value="F:NAD transmembrane transporter activity"/>
    <property type="evidence" value="ECO:0007669"/>
    <property type="project" value="TreeGrafter"/>
</dbReference>
<comment type="subcellular location">
    <subcellularLocation>
        <location evidence="1">Peroxisome membrane</location>
        <topology evidence="1">Multi-pass membrane protein</topology>
    </subcellularLocation>
</comment>
<dbReference type="Gene3D" id="1.50.40.10">
    <property type="entry name" value="Mitochondrial carrier domain"/>
    <property type="match status" value="1"/>
</dbReference>
<dbReference type="GO" id="GO:0080122">
    <property type="term" value="F:AMP transmembrane transporter activity"/>
    <property type="evidence" value="ECO:0007669"/>
    <property type="project" value="TreeGrafter"/>
</dbReference>
<name>A0A3P3XZH9_PLABS</name>
<keyword evidence="12" id="KW-0496">Mitochondrion</keyword>
<dbReference type="PRINTS" id="PR00926">
    <property type="entry name" value="MITOCARRIER"/>
</dbReference>
<proteinExistence type="inferred from homology"/>
<evidence type="ECO:0000313" key="13">
    <source>
        <dbReference type="Proteomes" id="UP000290189"/>
    </source>
</evidence>
<evidence type="ECO:0000256" key="10">
    <source>
        <dbReference type="RuleBase" id="RU000488"/>
    </source>
</evidence>
<gene>
    <name evidence="12" type="ORF">PLBR_LOCUS435</name>
</gene>
<feature type="repeat" description="Solcar" evidence="9">
    <location>
        <begin position="207"/>
        <end position="298"/>
    </location>
</feature>
<evidence type="ECO:0000256" key="2">
    <source>
        <dbReference type="ARBA" id="ARBA00006375"/>
    </source>
</evidence>
<keyword evidence="3 10" id="KW-0813">Transport</keyword>
<protein>
    <submittedName>
        <fullName evidence="12">Uncharacterized protein</fullName>
    </submittedName>
</protein>
<evidence type="ECO:0000256" key="5">
    <source>
        <dbReference type="ARBA" id="ARBA00022737"/>
    </source>
</evidence>
<geneLocation type="mitochondrion" evidence="12"/>
<keyword evidence="8" id="KW-0576">Peroxisome</keyword>
<keyword evidence="4 9" id="KW-0812">Transmembrane</keyword>
<dbReference type="InterPro" id="IPR023395">
    <property type="entry name" value="MCP_dom_sf"/>
</dbReference>
<evidence type="ECO:0000256" key="7">
    <source>
        <dbReference type="ARBA" id="ARBA00023136"/>
    </source>
</evidence>
<dbReference type="PANTHER" id="PTHR45939">
    <property type="entry name" value="PEROXISOMAL MEMBRANE PROTEIN PMP34-RELATED"/>
    <property type="match status" value="1"/>
</dbReference>
<feature type="repeat" description="Solcar" evidence="9">
    <location>
        <begin position="107"/>
        <end position="192"/>
    </location>
</feature>
<evidence type="ECO:0000256" key="11">
    <source>
        <dbReference type="SAM" id="Phobius"/>
    </source>
</evidence>
<dbReference type="GO" id="GO:0015228">
    <property type="term" value="F:coenzyme A transmembrane transporter activity"/>
    <property type="evidence" value="ECO:0007669"/>
    <property type="project" value="TreeGrafter"/>
</dbReference>
<keyword evidence="7 9" id="KW-0472">Membrane</keyword>
<dbReference type="InterPro" id="IPR002067">
    <property type="entry name" value="MCP"/>
</dbReference>
<keyword evidence="6 11" id="KW-1133">Transmembrane helix</keyword>
<dbReference type="PROSITE" id="PS50920">
    <property type="entry name" value="SOLCAR"/>
    <property type="match status" value="3"/>
</dbReference>
<sequence length="309" mass="34163">MGLDATTHALAGGSASVMAMALLYPLENVRCRLQVQVHRQEGDNDFDDDKHLNGVLHALFAVPKREGISGLYRGMSSALTGVFVGQAAYFYFYSFLKNKAVRGKQQLTPLQNIVIAGLAGVANVLVTTPIWVIQTRLAVDSGRRGYEGMWNALQTIFERSGIAGLYAGLLPSLVLVINPAIQFMTYEQLVALVVRKRMGTSQTPVRLSSIEYFLLGAFAKAVATVITYPYQLVKSRMQVSSTPRHAAFAKYAGILDAFLKIYRREGFFGLFSGLSAKMYQTVLNAAFLFLFYEKILAWFLTMQKAVANK</sequence>
<dbReference type="GO" id="GO:0015230">
    <property type="term" value="F:FAD transmembrane transporter activity"/>
    <property type="evidence" value="ECO:0007669"/>
    <property type="project" value="TreeGrafter"/>
</dbReference>
<dbReference type="Proteomes" id="UP000290189">
    <property type="component" value="Unassembled WGS sequence"/>
</dbReference>
<evidence type="ECO:0000256" key="3">
    <source>
        <dbReference type="ARBA" id="ARBA00022448"/>
    </source>
</evidence>
<dbReference type="GO" id="GO:0005347">
    <property type="term" value="F:ATP transmembrane transporter activity"/>
    <property type="evidence" value="ECO:0007669"/>
    <property type="project" value="TreeGrafter"/>
</dbReference>
<evidence type="ECO:0000256" key="8">
    <source>
        <dbReference type="ARBA" id="ARBA00023140"/>
    </source>
</evidence>
<dbReference type="SUPFAM" id="SSF103506">
    <property type="entry name" value="Mitochondrial carrier"/>
    <property type="match status" value="1"/>
</dbReference>
<feature type="transmembrane region" description="Helical" evidence="11">
    <location>
        <begin position="74"/>
        <end position="93"/>
    </location>
</feature>
<evidence type="ECO:0000256" key="9">
    <source>
        <dbReference type="PROSITE-ProRule" id="PRU00282"/>
    </source>
</evidence>
<dbReference type="AlphaFoldDB" id="A0A3P3XZH9"/>
<feature type="transmembrane region" description="Helical" evidence="11">
    <location>
        <begin position="212"/>
        <end position="233"/>
    </location>
</feature>
<feature type="transmembrane region" description="Helical" evidence="11">
    <location>
        <begin position="113"/>
        <end position="139"/>
    </location>
</feature>
<accession>A0A3P3XZH9</accession>
<evidence type="ECO:0000256" key="6">
    <source>
        <dbReference type="ARBA" id="ARBA00022989"/>
    </source>
</evidence>
<organism evidence="12 13">
    <name type="scientific">Plasmodiophora brassicae</name>
    <name type="common">Clubroot disease agent</name>
    <dbReference type="NCBI Taxonomy" id="37360"/>
    <lineage>
        <taxon>Eukaryota</taxon>
        <taxon>Sar</taxon>
        <taxon>Rhizaria</taxon>
        <taxon>Endomyxa</taxon>
        <taxon>Phytomyxea</taxon>
        <taxon>Plasmodiophorida</taxon>
        <taxon>Plasmodiophoridae</taxon>
        <taxon>Plasmodiophora</taxon>
    </lineage>
</organism>
<feature type="transmembrane region" description="Helical" evidence="11">
    <location>
        <begin position="282"/>
        <end position="301"/>
    </location>
</feature>